<keyword evidence="2" id="KW-0472">Membrane</keyword>
<dbReference type="AlphaFoldDB" id="A0A4Y2D8G6"/>
<dbReference type="InterPro" id="IPR028054">
    <property type="entry name" value="DUF4481"/>
</dbReference>
<dbReference type="PANTHER" id="PTHR31193">
    <property type="entry name" value="TRANSMEMBRANE PROTEIN C9ORF91"/>
    <property type="match status" value="1"/>
</dbReference>
<accession>A0A4Y2D8G6</accession>
<feature type="transmembrane region" description="Helical" evidence="2">
    <location>
        <begin position="314"/>
        <end position="331"/>
    </location>
</feature>
<organism evidence="3 4">
    <name type="scientific">Araneus ventricosus</name>
    <name type="common">Orbweaver spider</name>
    <name type="synonym">Epeira ventricosa</name>
    <dbReference type="NCBI Taxonomy" id="182803"/>
    <lineage>
        <taxon>Eukaryota</taxon>
        <taxon>Metazoa</taxon>
        <taxon>Ecdysozoa</taxon>
        <taxon>Arthropoda</taxon>
        <taxon>Chelicerata</taxon>
        <taxon>Arachnida</taxon>
        <taxon>Araneae</taxon>
        <taxon>Araneomorphae</taxon>
        <taxon>Entelegynae</taxon>
        <taxon>Araneoidea</taxon>
        <taxon>Araneidae</taxon>
        <taxon>Araneus</taxon>
    </lineage>
</organism>
<keyword evidence="2" id="KW-0812">Transmembrane</keyword>
<feature type="transmembrane region" description="Helical" evidence="2">
    <location>
        <begin position="337"/>
        <end position="360"/>
    </location>
</feature>
<comment type="caution">
    <text evidence="3">The sequence shown here is derived from an EMBL/GenBank/DDBJ whole genome shotgun (WGS) entry which is preliminary data.</text>
</comment>
<reference evidence="3 4" key="1">
    <citation type="journal article" date="2019" name="Sci. Rep.">
        <title>Orb-weaving spider Araneus ventricosus genome elucidates the spidroin gene catalogue.</title>
        <authorList>
            <person name="Kono N."/>
            <person name="Nakamura H."/>
            <person name="Ohtoshi R."/>
            <person name="Moran D.A.P."/>
            <person name="Shinohara A."/>
            <person name="Yoshida Y."/>
            <person name="Fujiwara M."/>
            <person name="Mori M."/>
            <person name="Tomita M."/>
            <person name="Arakawa K."/>
        </authorList>
    </citation>
    <scope>NUCLEOTIDE SEQUENCE [LARGE SCALE GENOMIC DNA]</scope>
</reference>
<keyword evidence="4" id="KW-1185">Reference proteome</keyword>
<evidence type="ECO:0000256" key="1">
    <source>
        <dbReference type="SAM" id="MobiDB-lite"/>
    </source>
</evidence>
<gene>
    <name evidence="3" type="ORF">AVEN_188699_1</name>
</gene>
<evidence type="ECO:0008006" key="5">
    <source>
        <dbReference type="Google" id="ProtNLM"/>
    </source>
</evidence>
<dbReference type="Pfam" id="PF14800">
    <property type="entry name" value="DUF4481"/>
    <property type="match status" value="1"/>
</dbReference>
<protein>
    <recommendedName>
        <fullName evidence="5">Transmembrane protein 268</fullName>
    </recommendedName>
</protein>
<name>A0A4Y2D8G6_ARAVE</name>
<sequence length="543" mass="61809">MIFQTNIPLCKHVQDSFYSDFIQFRRSKFDYFSQDIIERKTFLNGDRNSVSFVKSRRWTKKCVNFSQVSITQDHFTMDKTLSTSNKSLETNSTDSNAIMTERGRSPVQSWVRFEEEDKKQEDSVATIVPTQTIQVDSVLNTSLHLSESLNSSDIEMGVDPKHERSSSPPHSGFSTGRTSPKNALPPPPAPSRPVRKTTSEVLPSSRSSCPPDFAQDNGHSNMQNIPLSETVVIHQRPNNHGISQGFSNGDVIVTLLPVNQKCPWITKAQFKPELVPEELMAQGLTLTVEDYVMTMQVLVNDVRFNLYNVCYKRVLILWIMLGFVILLSLLFSGVRGLALFGGGIVWLIINAVGIFVCMWLKIKLYRMLEQCMASVNALMFKHRILVGLDDRGKISCHKVNLIFVYFDVSYCIKYLKDMLENEEKITMQEAAASEPKGTQSPIDQSRMDIDTSDIIITGSNTTRVCQKEKYAEKLFVRYSQRWVKEFVRKRLDLRLPLHPDGTLETGPPAPPRHCATARCPCQFIEEHLRFKPSSKCNIRELFS</sequence>
<feature type="region of interest" description="Disordered" evidence="1">
    <location>
        <begin position="153"/>
        <end position="221"/>
    </location>
</feature>
<dbReference type="OrthoDB" id="8250049at2759"/>
<feature type="compositionally biased region" description="Polar residues" evidence="1">
    <location>
        <begin position="199"/>
        <end position="208"/>
    </location>
</feature>
<evidence type="ECO:0000313" key="3">
    <source>
        <dbReference type="EMBL" id="GBM12529.1"/>
    </source>
</evidence>
<proteinExistence type="predicted"/>
<dbReference type="Proteomes" id="UP000499080">
    <property type="component" value="Unassembled WGS sequence"/>
</dbReference>
<dbReference type="PANTHER" id="PTHR31193:SF1">
    <property type="entry name" value="TRANSMEMBRANE PROTEIN 268"/>
    <property type="match status" value="1"/>
</dbReference>
<feature type="compositionally biased region" description="Polar residues" evidence="1">
    <location>
        <begin position="85"/>
        <end position="98"/>
    </location>
</feature>
<dbReference type="EMBL" id="BGPR01000315">
    <property type="protein sequence ID" value="GBM12529.1"/>
    <property type="molecule type" value="Genomic_DNA"/>
</dbReference>
<evidence type="ECO:0000313" key="4">
    <source>
        <dbReference type="Proteomes" id="UP000499080"/>
    </source>
</evidence>
<feature type="region of interest" description="Disordered" evidence="1">
    <location>
        <begin position="85"/>
        <end position="107"/>
    </location>
</feature>
<evidence type="ECO:0000256" key="2">
    <source>
        <dbReference type="SAM" id="Phobius"/>
    </source>
</evidence>
<feature type="compositionally biased region" description="Polar residues" evidence="1">
    <location>
        <begin position="166"/>
        <end position="178"/>
    </location>
</feature>
<keyword evidence="2" id="KW-1133">Transmembrane helix</keyword>